<feature type="region of interest" description="Disordered" evidence="8">
    <location>
        <begin position="1"/>
        <end position="41"/>
    </location>
</feature>
<keyword evidence="2 7" id="KW-0813">Transport</keyword>
<keyword evidence="11" id="KW-1185">Reference proteome</keyword>
<dbReference type="InterPro" id="IPR025966">
    <property type="entry name" value="OppC_N"/>
</dbReference>
<dbReference type="CDD" id="cd06261">
    <property type="entry name" value="TM_PBP2"/>
    <property type="match status" value="1"/>
</dbReference>
<feature type="compositionally biased region" description="Low complexity" evidence="8">
    <location>
        <begin position="10"/>
        <end position="19"/>
    </location>
</feature>
<dbReference type="AlphaFoldDB" id="A0A4S8NAK1"/>
<dbReference type="OrthoDB" id="8906042at2"/>
<dbReference type="Gene3D" id="1.10.3720.10">
    <property type="entry name" value="MetI-like"/>
    <property type="match status" value="1"/>
</dbReference>
<feature type="transmembrane region" description="Helical" evidence="7">
    <location>
        <begin position="56"/>
        <end position="76"/>
    </location>
</feature>
<feature type="compositionally biased region" description="Low complexity" evidence="8">
    <location>
        <begin position="32"/>
        <end position="41"/>
    </location>
</feature>
<feature type="transmembrane region" description="Helical" evidence="7">
    <location>
        <begin position="119"/>
        <end position="144"/>
    </location>
</feature>
<evidence type="ECO:0000256" key="5">
    <source>
        <dbReference type="ARBA" id="ARBA00022989"/>
    </source>
</evidence>
<evidence type="ECO:0000256" key="8">
    <source>
        <dbReference type="SAM" id="MobiDB-lite"/>
    </source>
</evidence>
<evidence type="ECO:0000256" key="1">
    <source>
        <dbReference type="ARBA" id="ARBA00004651"/>
    </source>
</evidence>
<evidence type="ECO:0000313" key="11">
    <source>
        <dbReference type="Proteomes" id="UP000307087"/>
    </source>
</evidence>
<keyword evidence="5 7" id="KW-1133">Transmembrane helix</keyword>
<protein>
    <submittedName>
        <fullName evidence="10">ABC transporter permease</fullName>
    </submittedName>
</protein>
<feature type="transmembrane region" description="Helical" evidence="7">
    <location>
        <begin position="237"/>
        <end position="258"/>
    </location>
</feature>
<dbReference type="EMBL" id="STGW01000005">
    <property type="protein sequence ID" value="THV13340.1"/>
    <property type="molecule type" value="Genomic_DNA"/>
</dbReference>
<dbReference type="Pfam" id="PF00528">
    <property type="entry name" value="BPD_transp_1"/>
    <property type="match status" value="1"/>
</dbReference>
<dbReference type="InterPro" id="IPR035906">
    <property type="entry name" value="MetI-like_sf"/>
</dbReference>
<dbReference type="InterPro" id="IPR050366">
    <property type="entry name" value="BP-dependent_transpt_permease"/>
</dbReference>
<keyword evidence="6 7" id="KW-0472">Membrane</keyword>
<dbReference type="InterPro" id="IPR000515">
    <property type="entry name" value="MetI-like"/>
</dbReference>
<feature type="transmembrane region" description="Helical" evidence="7">
    <location>
        <begin position="182"/>
        <end position="202"/>
    </location>
</feature>
<evidence type="ECO:0000313" key="10">
    <source>
        <dbReference type="EMBL" id="THV13340.1"/>
    </source>
</evidence>
<comment type="similarity">
    <text evidence="7">Belongs to the binding-protein-dependent transport system permease family.</text>
</comment>
<dbReference type="Pfam" id="PF12911">
    <property type="entry name" value="OppC_N"/>
    <property type="match status" value="1"/>
</dbReference>
<evidence type="ECO:0000256" key="2">
    <source>
        <dbReference type="ARBA" id="ARBA00022448"/>
    </source>
</evidence>
<comment type="caution">
    <text evidence="10">The sequence shown here is derived from an EMBL/GenBank/DDBJ whole genome shotgun (WGS) entry which is preliminary data.</text>
</comment>
<dbReference type="PANTHER" id="PTHR43386">
    <property type="entry name" value="OLIGOPEPTIDE TRANSPORT SYSTEM PERMEASE PROTEIN APPC"/>
    <property type="match status" value="1"/>
</dbReference>
<proteinExistence type="inferred from homology"/>
<feature type="transmembrane region" description="Helical" evidence="7">
    <location>
        <begin position="295"/>
        <end position="316"/>
    </location>
</feature>
<evidence type="ECO:0000256" key="3">
    <source>
        <dbReference type="ARBA" id="ARBA00022475"/>
    </source>
</evidence>
<reference evidence="10 11" key="1">
    <citation type="journal article" date="2009" name="Int. J. Syst. Evol. Microbiol.">
        <title>Nocardioides caeni sp. nov., isolated from wastewater.</title>
        <authorList>
            <person name="Yoon J.H."/>
            <person name="Kang S.J."/>
            <person name="Park S."/>
            <person name="Kim W."/>
            <person name="Oh T.K."/>
        </authorList>
    </citation>
    <scope>NUCLEOTIDE SEQUENCE [LARGE SCALE GENOMIC DNA]</scope>
    <source>
        <strain evidence="10 11">DSM 23134</strain>
    </source>
</reference>
<feature type="transmembrane region" description="Helical" evidence="7">
    <location>
        <begin position="156"/>
        <end position="176"/>
    </location>
</feature>
<comment type="subcellular location">
    <subcellularLocation>
        <location evidence="1 7">Cell membrane</location>
        <topology evidence="1 7">Multi-pass membrane protein</topology>
    </subcellularLocation>
</comment>
<keyword evidence="4 7" id="KW-0812">Transmembrane</keyword>
<dbReference type="GO" id="GO:0055085">
    <property type="term" value="P:transmembrane transport"/>
    <property type="evidence" value="ECO:0007669"/>
    <property type="project" value="InterPro"/>
</dbReference>
<dbReference type="PANTHER" id="PTHR43386:SF6">
    <property type="entry name" value="ABC TRANSPORTER PERMEASE PROTEIN"/>
    <property type="match status" value="1"/>
</dbReference>
<gene>
    <name evidence="10" type="ORF">E9934_10270</name>
</gene>
<accession>A0A4S8NAK1</accession>
<evidence type="ECO:0000256" key="4">
    <source>
        <dbReference type="ARBA" id="ARBA00022692"/>
    </source>
</evidence>
<evidence type="ECO:0000259" key="9">
    <source>
        <dbReference type="PROSITE" id="PS50928"/>
    </source>
</evidence>
<dbReference type="GO" id="GO:0005886">
    <property type="term" value="C:plasma membrane"/>
    <property type="evidence" value="ECO:0007669"/>
    <property type="project" value="UniProtKB-SubCell"/>
</dbReference>
<evidence type="ECO:0000256" key="7">
    <source>
        <dbReference type="RuleBase" id="RU363032"/>
    </source>
</evidence>
<name>A0A4S8NAK1_9ACTN</name>
<evidence type="ECO:0000256" key="6">
    <source>
        <dbReference type="ARBA" id="ARBA00023136"/>
    </source>
</evidence>
<dbReference type="Proteomes" id="UP000307087">
    <property type="component" value="Unassembled WGS sequence"/>
</dbReference>
<organism evidence="10 11">
    <name type="scientific">Nocardioides caeni</name>
    <dbReference type="NCBI Taxonomy" id="574700"/>
    <lineage>
        <taxon>Bacteria</taxon>
        <taxon>Bacillati</taxon>
        <taxon>Actinomycetota</taxon>
        <taxon>Actinomycetes</taxon>
        <taxon>Propionibacteriales</taxon>
        <taxon>Nocardioidaceae</taxon>
        <taxon>Nocardioides</taxon>
    </lineage>
</organism>
<dbReference type="SUPFAM" id="SSF161098">
    <property type="entry name" value="MetI-like"/>
    <property type="match status" value="1"/>
</dbReference>
<dbReference type="PROSITE" id="PS50928">
    <property type="entry name" value="ABC_TM1"/>
    <property type="match status" value="1"/>
</dbReference>
<sequence>MTDFSHHEPGASGAAAESGVPLGSLSTGPVEPDGGAAAPARSPGAEAWRELRRKPMFWISATVIFVFLLMAVWPSLFTDIGPRDAVLADRWAKPSAEHWFGRDLQGYDLYTRCIYGARASILVGLLTATLTALVGGFLGLIAGYMGGITDTLLSRLAEVFFAIPLLLGAIIFLFSFSQPNDGFFKTVMSIVLILVILGWPSVFRLMRSSVLQVKPNDYVQAARALGGSPLRIAFRHILPNAIGPVIVVSTINLGVYIASEAALSFLGIGLQDPTVSWGQMIDEGSEQIRNAPHTLLFPAGFLSAAVLGFIMLGDTIRDAFDPKSR</sequence>
<feature type="domain" description="ABC transmembrane type-1" evidence="9">
    <location>
        <begin position="117"/>
        <end position="313"/>
    </location>
</feature>
<keyword evidence="3" id="KW-1003">Cell membrane</keyword>
<dbReference type="RefSeq" id="WP_136562802.1">
    <property type="nucleotide sequence ID" value="NZ_BAABLS010000010.1"/>
</dbReference>